<dbReference type="PANTHER" id="PTHR10982:SF21">
    <property type="entry name" value="FATTY ACID SYNTHASE SUBUNIT BETA"/>
    <property type="match status" value="1"/>
</dbReference>
<gene>
    <name evidence="3" type="ORF">JKIAZH3_G8227</name>
</gene>
<dbReference type="Gene3D" id="3.20.20.70">
    <property type="entry name" value="Aldolase class I"/>
    <property type="match status" value="1"/>
</dbReference>
<dbReference type="Pfam" id="PF08354">
    <property type="entry name" value="Fas1-AflB-like_hel"/>
    <property type="match status" value="1"/>
</dbReference>
<dbReference type="InterPro" id="IPR013565">
    <property type="entry name" value="Fas1/AflB-like_central"/>
</dbReference>
<dbReference type="EMBL" id="CAJHJG010005168">
    <property type="protein sequence ID" value="CAD6948054.1"/>
    <property type="molecule type" value="Genomic_DNA"/>
</dbReference>
<dbReference type="PANTHER" id="PTHR10982">
    <property type="entry name" value="MALONYL COA-ACYL CARRIER PROTEIN TRANSACYLASE"/>
    <property type="match status" value="1"/>
</dbReference>
<reference evidence="3" key="1">
    <citation type="submission" date="2020-10" db="EMBL/GenBank/DDBJ databases">
        <authorList>
            <person name="Sedaghatjoo S."/>
        </authorList>
    </citation>
    <scope>NUCLEOTIDE SEQUENCE</scope>
    <source>
        <strain evidence="3">AZH3</strain>
    </source>
</reference>
<keyword evidence="1" id="KW-0808">Transferase</keyword>
<feature type="domain" description="Fatty acid synthase beta subunit AflB /Fas1-like central" evidence="2">
    <location>
        <begin position="1"/>
        <end position="53"/>
    </location>
</feature>
<evidence type="ECO:0000256" key="1">
    <source>
        <dbReference type="ARBA" id="ARBA00022679"/>
    </source>
</evidence>
<feature type="non-terminal residue" evidence="3">
    <location>
        <position position="105"/>
    </location>
</feature>
<accession>A0ABN7J5B0</accession>
<dbReference type="InterPro" id="IPR013785">
    <property type="entry name" value="Aldolase_TIM"/>
</dbReference>
<evidence type="ECO:0000259" key="2">
    <source>
        <dbReference type="Pfam" id="PF08354"/>
    </source>
</evidence>
<feature type="non-terminal residue" evidence="3">
    <location>
        <position position="1"/>
    </location>
</feature>
<comment type="caution">
    <text evidence="3">The sequence shown here is derived from an EMBL/GenBank/DDBJ whole genome shotgun (WGS) entry which is preliminary data.</text>
</comment>
<evidence type="ECO:0000313" key="4">
    <source>
        <dbReference type="Proteomes" id="UP000836402"/>
    </source>
</evidence>
<dbReference type="Proteomes" id="UP000836402">
    <property type="component" value="Unassembled WGS sequence"/>
</dbReference>
<organism evidence="3 4">
    <name type="scientific">Tilletia caries</name>
    <name type="common">wheat bunt fungus</name>
    <dbReference type="NCBI Taxonomy" id="13290"/>
    <lineage>
        <taxon>Eukaryota</taxon>
        <taxon>Fungi</taxon>
        <taxon>Dikarya</taxon>
        <taxon>Basidiomycota</taxon>
        <taxon>Ustilaginomycotina</taxon>
        <taxon>Exobasidiomycetes</taxon>
        <taxon>Tilletiales</taxon>
        <taxon>Tilletiaceae</taxon>
        <taxon>Tilletia</taxon>
    </lineage>
</organism>
<dbReference type="InterPro" id="IPR050830">
    <property type="entry name" value="Fungal_FAS"/>
</dbReference>
<name>A0ABN7J5B0_9BASI</name>
<sequence length="105" mass="11938">DESFQTWFKKDSLWQAEDIDAVFDQDPQRVCVLQGPVAARHATKVDEPIREMLGGIEQKLIQLLLERFYDGNADKVPTVQYLSREAPLTETAQACNALKIKFAEV</sequence>
<proteinExistence type="predicted"/>
<protein>
    <recommendedName>
        <fullName evidence="2">Fatty acid synthase beta subunit AflB /Fas1-like central domain-containing protein</fullName>
    </recommendedName>
</protein>
<evidence type="ECO:0000313" key="3">
    <source>
        <dbReference type="EMBL" id="CAD6948054.1"/>
    </source>
</evidence>
<keyword evidence="4" id="KW-1185">Reference proteome</keyword>